<dbReference type="EMBL" id="SMLD01000114">
    <property type="protein sequence ID" value="TDE39496.1"/>
    <property type="molecule type" value="Genomic_DNA"/>
</dbReference>
<dbReference type="InterPro" id="IPR011059">
    <property type="entry name" value="Metal-dep_hydrolase_composite"/>
</dbReference>
<dbReference type="PANTHER" id="PTHR11647">
    <property type="entry name" value="HYDRANTOINASE/DIHYDROPYRIMIDINASE FAMILY MEMBER"/>
    <property type="match status" value="1"/>
</dbReference>
<dbReference type="Gene3D" id="3.20.20.140">
    <property type="entry name" value="Metal-dependent hydrolases"/>
    <property type="match status" value="2"/>
</dbReference>
<dbReference type="SUPFAM" id="SSF51556">
    <property type="entry name" value="Metallo-dependent hydrolases"/>
    <property type="match status" value="1"/>
</dbReference>
<dbReference type="InterPro" id="IPR013108">
    <property type="entry name" value="Amidohydro_3"/>
</dbReference>
<keyword evidence="3" id="KW-1185">Reference proteome</keyword>
<accession>A0A4V2Z894</accession>
<proteinExistence type="predicted"/>
<comment type="caution">
    <text evidence="2">The sequence shown here is derived from an EMBL/GenBank/DDBJ whole genome shotgun (WGS) entry which is preliminary data.</text>
</comment>
<name>A0A4V2Z894_9ACTN</name>
<dbReference type="AlphaFoldDB" id="A0A4V2Z894"/>
<dbReference type="GO" id="GO:0016810">
    <property type="term" value="F:hydrolase activity, acting on carbon-nitrogen (but not peptide) bonds"/>
    <property type="evidence" value="ECO:0007669"/>
    <property type="project" value="InterPro"/>
</dbReference>
<dbReference type="Pfam" id="PF07969">
    <property type="entry name" value="Amidohydro_3"/>
    <property type="match status" value="2"/>
</dbReference>
<dbReference type="PANTHER" id="PTHR11647:SF1">
    <property type="entry name" value="COLLAPSIN RESPONSE MEDIATOR PROTEIN"/>
    <property type="match status" value="1"/>
</dbReference>
<sequence>MEVHVSAFTESGPADTVILDASVITMDPARPYAEALAISHGKVSYVGDRDGAGRQVGPGTDVIEAAGEIVCPGFVDIHTHTDLDLFDDPDHLLFKNYLMQGITTVLAGNCGMTTMDPGSLLARLDEQSPAVNFGTLIGHGYVRTSCGIPADQEAPSDEQIQAMKDVLGKAMAAGAFGMSSGLEYIPGISSRTAELIGCASVVAQSGGFYASHMRSEGDHLLAAVEEGIRIGRDSGARVQLSHLKSDGACNWWKTEAVIAAIEAARADGIDVAGDQYPYPFFGWNPSIFVPGEHLAAGKPTLIGTHLRDPGRFRQIKAGIVDRIMRYHQGNGDLVVVFDWTDGTGRRWQGAPLSRILTERGGDATPEAVADLILEMLPDERDDAVMGTDLSTSDDTVRRYLAVPYLAICTDGFNQPWLTPCHPRSYGAFPKVLGEYVREKRALPLETALRKMTAVPAALMGLTDRGVLRVGAYGDVVVFDAATVGENATFDAPAAPSGIDFVLVNGMLTVDRRQADDFRLGAGYAPGMVLRGPGAGSAHAS</sequence>
<feature type="domain" description="Amidohydrolase 3" evidence="1">
    <location>
        <begin position="421"/>
        <end position="505"/>
    </location>
</feature>
<organism evidence="2 3">
    <name type="scientific">Nonomuraea mesophila</name>
    <dbReference type="NCBI Taxonomy" id="2530382"/>
    <lineage>
        <taxon>Bacteria</taxon>
        <taxon>Bacillati</taxon>
        <taxon>Actinomycetota</taxon>
        <taxon>Actinomycetes</taxon>
        <taxon>Streptosporangiales</taxon>
        <taxon>Streptosporangiaceae</taxon>
        <taxon>Nonomuraea</taxon>
    </lineage>
</organism>
<reference evidence="2 3" key="1">
    <citation type="submission" date="2019-03" db="EMBL/GenBank/DDBJ databases">
        <title>Draft genome sequences of novel Actinobacteria.</title>
        <authorList>
            <person name="Sahin N."/>
            <person name="Ay H."/>
            <person name="Saygin H."/>
        </authorList>
    </citation>
    <scope>NUCLEOTIDE SEQUENCE [LARGE SCALE GENOMIC DNA]</scope>
    <source>
        <strain evidence="2 3">6K102</strain>
    </source>
</reference>
<dbReference type="SUPFAM" id="SSF51338">
    <property type="entry name" value="Composite domain of metallo-dependent hydrolases"/>
    <property type="match status" value="1"/>
</dbReference>
<evidence type="ECO:0000259" key="1">
    <source>
        <dbReference type="Pfam" id="PF07969"/>
    </source>
</evidence>
<dbReference type="InterPro" id="IPR032466">
    <property type="entry name" value="Metal_Hydrolase"/>
</dbReference>
<evidence type="ECO:0000313" key="3">
    <source>
        <dbReference type="Proteomes" id="UP000295136"/>
    </source>
</evidence>
<feature type="domain" description="Amidohydrolase 3" evidence="1">
    <location>
        <begin position="61"/>
        <end position="180"/>
    </location>
</feature>
<dbReference type="Proteomes" id="UP000295136">
    <property type="component" value="Unassembled WGS sequence"/>
</dbReference>
<evidence type="ECO:0000313" key="2">
    <source>
        <dbReference type="EMBL" id="TDE39496.1"/>
    </source>
</evidence>
<dbReference type="InterPro" id="IPR050378">
    <property type="entry name" value="Metallo-dep_Hydrolases_sf"/>
</dbReference>
<protein>
    <recommendedName>
        <fullName evidence="1">Amidohydrolase 3 domain-containing protein</fullName>
    </recommendedName>
</protein>
<gene>
    <name evidence="2" type="ORF">E1295_32755</name>
</gene>